<dbReference type="AlphaFoldDB" id="A0AA39MMC7"/>
<name>A0AA39MMC7_ARMTA</name>
<gene>
    <name evidence="1" type="ORF">EV420DRAFT_1735703</name>
</gene>
<protein>
    <recommendedName>
        <fullName evidence="3">Ankyrin</fullName>
    </recommendedName>
</protein>
<organism evidence="1 2">
    <name type="scientific">Armillaria tabescens</name>
    <name type="common">Ringless honey mushroom</name>
    <name type="synonym">Agaricus tabescens</name>
    <dbReference type="NCBI Taxonomy" id="1929756"/>
    <lineage>
        <taxon>Eukaryota</taxon>
        <taxon>Fungi</taxon>
        <taxon>Dikarya</taxon>
        <taxon>Basidiomycota</taxon>
        <taxon>Agaricomycotina</taxon>
        <taxon>Agaricomycetes</taxon>
        <taxon>Agaricomycetidae</taxon>
        <taxon>Agaricales</taxon>
        <taxon>Marasmiineae</taxon>
        <taxon>Physalacriaceae</taxon>
        <taxon>Desarmillaria</taxon>
    </lineage>
</organism>
<accession>A0AA39MMC7</accession>
<keyword evidence="2" id="KW-1185">Reference proteome</keyword>
<reference evidence="1" key="1">
    <citation type="submission" date="2023-06" db="EMBL/GenBank/DDBJ databases">
        <authorList>
            <consortium name="Lawrence Berkeley National Laboratory"/>
            <person name="Ahrendt S."/>
            <person name="Sahu N."/>
            <person name="Indic B."/>
            <person name="Wong-Bajracharya J."/>
            <person name="Merenyi Z."/>
            <person name="Ke H.-M."/>
            <person name="Monk M."/>
            <person name="Kocsube S."/>
            <person name="Drula E."/>
            <person name="Lipzen A."/>
            <person name="Balint B."/>
            <person name="Henrissat B."/>
            <person name="Andreopoulos B."/>
            <person name="Martin F.M."/>
            <person name="Harder C.B."/>
            <person name="Rigling D."/>
            <person name="Ford K.L."/>
            <person name="Foster G.D."/>
            <person name="Pangilinan J."/>
            <person name="Papanicolaou A."/>
            <person name="Barry K."/>
            <person name="LaButti K."/>
            <person name="Viragh M."/>
            <person name="Koriabine M."/>
            <person name="Yan M."/>
            <person name="Riley R."/>
            <person name="Champramary S."/>
            <person name="Plett K.L."/>
            <person name="Tsai I.J."/>
            <person name="Slot J."/>
            <person name="Sipos G."/>
            <person name="Plett J."/>
            <person name="Nagy L.G."/>
            <person name="Grigoriev I.V."/>
        </authorList>
    </citation>
    <scope>NUCLEOTIDE SEQUENCE</scope>
    <source>
        <strain evidence="1">CCBAS 213</strain>
    </source>
</reference>
<evidence type="ECO:0008006" key="3">
    <source>
        <dbReference type="Google" id="ProtNLM"/>
    </source>
</evidence>
<comment type="caution">
    <text evidence="1">The sequence shown here is derived from an EMBL/GenBank/DDBJ whole genome shotgun (WGS) entry which is preliminary data.</text>
</comment>
<dbReference type="InterPro" id="IPR002110">
    <property type="entry name" value="Ankyrin_rpt"/>
</dbReference>
<dbReference type="SUPFAM" id="SSF48403">
    <property type="entry name" value="Ankyrin repeat"/>
    <property type="match status" value="1"/>
</dbReference>
<evidence type="ECO:0000313" key="1">
    <source>
        <dbReference type="EMBL" id="KAK0439024.1"/>
    </source>
</evidence>
<dbReference type="InterPro" id="IPR036770">
    <property type="entry name" value="Ankyrin_rpt-contain_sf"/>
</dbReference>
<dbReference type="PANTHER" id="PTHR10039">
    <property type="entry name" value="AMELOGENIN"/>
    <property type="match status" value="1"/>
</dbReference>
<dbReference type="Gene3D" id="1.25.40.20">
    <property type="entry name" value="Ankyrin repeat-containing domain"/>
    <property type="match status" value="1"/>
</dbReference>
<dbReference type="RefSeq" id="XP_060323094.1">
    <property type="nucleotide sequence ID" value="XM_060480013.1"/>
</dbReference>
<dbReference type="EMBL" id="JAUEPS010000091">
    <property type="protein sequence ID" value="KAK0439024.1"/>
    <property type="molecule type" value="Genomic_DNA"/>
</dbReference>
<dbReference type="Proteomes" id="UP001175211">
    <property type="component" value="Unassembled WGS sequence"/>
</dbReference>
<dbReference type="PANTHER" id="PTHR10039:SF15">
    <property type="entry name" value="NACHT DOMAIN-CONTAINING PROTEIN"/>
    <property type="match status" value="1"/>
</dbReference>
<sequence length="632" mass="71363">MDNDLKKIEHLKTLVMSAVQLNDIMLSHAIKDTVADVNGTVDVILMDNKAERVARWLTPLDYITIQLAKLKEHVGTLENSFLSPQSLRVGRTVLWSPILCGVLVVLLDYEETFIQKKTLVLNIFCDYQCECVNAQTVENILHSLLKQRVQAHGLSDLIAFLYDNNTPLFLDNLTKILAQELKSFTVSTLSLMPWKNFWKMIETDTWLDIQATDEDIKMYIKTKLSSGHLAHHIKGRGDLHEEILSGVTMKADGMFLLAGMHIDSLAEISNQKSLRDTLTKLPGNIWEVYDNMLERVNSQSEDCQELAHHVFGWIAFARHPLTVLELWYALAMEPGMTTLDLNNLHDEDFLGDVCAGLVIKDETHSEWEDFQLSGATMKFMYVDNADNDNVLCTLAEKHPFLHYSSVHWGHHASGPVEHSIEDEIIAFLTDGADSANCKKVTNIFHKRTISNEVPVPIQFAMDYGLLHIMDILLLHEKYPCKELLLLTAVQQEDLEIVELLLDQDNVDPNAQSPSSKQTPLLYAVEEQDHTCIVEMLLQSGWVDVNSKGRNEWTPLMMAVSHGIIPTVEALLKHLGIDVLVRDNDGKAAYTHACHSGPDSGGMIMLFKKYGCSAKLDNYQPIYLMPVNSLYSQ</sequence>
<dbReference type="GeneID" id="85363561"/>
<evidence type="ECO:0000313" key="2">
    <source>
        <dbReference type="Proteomes" id="UP001175211"/>
    </source>
</evidence>
<dbReference type="Pfam" id="PF12796">
    <property type="entry name" value="Ank_2"/>
    <property type="match status" value="1"/>
</dbReference>
<proteinExistence type="predicted"/>
<dbReference type="SMART" id="SM00248">
    <property type="entry name" value="ANK"/>
    <property type="match status" value="3"/>
</dbReference>